<keyword evidence="1" id="KW-0732">Signal</keyword>
<evidence type="ECO:0000313" key="2">
    <source>
        <dbReference type="EMBL" id="MEQ4485873.1"/>
    </source>
</evidence>
<evidence type="ECO:0000313" key="3">
    <source>
        <dbReference type="Proteomes" id="UP001493487"/>
    </source>
</evidence>
<feature type="signal peptide" evidence="1">
    <location>
        <begin position="1"/>
        <end position="24"/>
    </location>
</feature>
<dbReference type="RefSeq" id="WP_232188417.1">
    <property type="nucleotide sequence ID" value="NZ_JAIOAP010000016.1"/>
</dbReference>
<name>A0ABV1L1I3_9BACL</name>
<keyword evidence="3" id="KW-1185">Reference proteome</keyword>
<dbReference type="Proteomes" id="UP001493487">
    <property type="component" value="Unassembled WGS sequence"/>
</dbReference>
<reference evidence="2 3" key="1">
    <citation type="journal article" date="2023" name="Genome Announc.">
        <title>Pan-Genome Analyses of the Genus Cohnella and Proposal of the Novel Species Cohnella silvisoli sp. nov., Isolated from Forest Soil.</title>
        <authorList>
            <person name="Wang C."/>
            <person name="Mao L."/>
            <person name="Bao G."/>
            <person name="Zhu H."/>
        </authorList>
    </citation>
    <scope>NUCLEOTIDE SEQUENCE [LARGE SCALE GENOMIC DNA]</scope>
    <source>
        <strain evidence="2 3">NL03-T5-1</strain>
    </source>
</reference>
<comment type="caution">
    <text evidence="2">The sequence shown here is derived from an EMBL/GenBank/DDBJ whole genome shotgun (WGS) entry which is preliminary data.</text>
</comment>
<dbReference type="EMBL" id="JASKHM010000017">
    <property type="protein sequence ID" value="MEQ4485873.1"/>
    <property type="molecule type" value="Genomic_DNA"/>
</dbReference>
<evidence type="ECO:0000256" key="1">
    <source>
        <dbReference type="SAM" id="SignalP"/>
    </source>
</evidence>
<sequence length="295" mass="32369">MLKKSVIIGLTLILTIFVASVASAERSAKSNDDPIKEMETKKASILEKHYKKAHSDSELEIVREKVTRDSLEGKQIREQIYEKEQINAESEIKQLLNDYGWVEVPNPDPGKAAKEVAILSISSNAIISNTLYINTQNGSFRAESIIDWATNTWDQYGDAEDKASIGANKAINITQTYGNVYDWLGSNQGSSSNGTWTSGSLITDGQTLGTGKIWNIIDNASLSDRINLVIYFTAPASTTLYTSYAHNYKDRQADPSAGISFTGLNVTGQLTISYSYVNRSWGPTYGPPMSTSNPS</sequence>
<protein>
    <submittedName>
        <fullName evidence="2">Uncharacterized protein</fullName>
    </submittedName>
</protein>
<organism evidence="2 3">
    <name type="scientific">Cohnella silvisoli</name>
    <dbReference type="NCBI Taxonomy" id="2873699"/>
    <lineage>
        <taxon>Bacteria</taxon>
        <taxon>Bacillati</taxon>
        <taxon>Bacillota</taxon>
        <taxon>Bacilli</taxon>
        <taxon>Bacillales</taxon>
        <taxon>Paenibacillaceae</taxon>
        <taxon>Cohnella</taxon>
    </lineage>
</organism>
<proteinExistence type="predicted"/>
<gene>
    <name evidence="2" type="ORF">QJS35_26185</name>
</gene>
<feature type="chain" id="PRO_5047261491" evidence="1">
    <location>
        <begin position="25"/>
        <end position="295"/>
    </location>
</feature>
<accession>A0ABV1L1I3</accession>